<proteinExistence type="inferred from homology"/>
<dbReference type="InterPro" id="IPR014722">
    <property type="entry name" value="Rib_uL2_dom2"/>
</dbReference>
<sequence length="160" mass="17550">MADDAQHEHTFESADAGASATYPMQCSALRKNGFVVIKNRPCKIVEMSTSKTGKHGHAKVHLVAIDIFTGKKLEDLSPSTHNMEVPNVTRKEYQLIDISEDGFLSLMADDGSTKDDVKLPDGEVGEKIEKLFRTEEKDTNVVVLTAMGEEVAMDAKEAPK</sequence>
<evidence type="ECO:0000256" key="7">
    <source>
        <dbReference type="ARBA" id="ARBA00023071"/>
    </source>
</evidence>
<dbReference type="GO" id="GO:0003743">
    <property type="term" value="F:translation initiation factor activity"/>
    <property type="evidence" value="ECO:0007669"/>
    <property type="project" value="UniProtKB-KW"/>
</dbReference>
<keyword evidence="3" id="KW-0963">Cytoplasm</keyword>
<dbReference type="GO" id="GO:0045905">
    <property type="term" value="P:positive regulation of translational termination"/>
    <property type="evidence" value="ECO:0007669"/>
    <property type="project" value="UniProtKB-UniRule"/>
</dbReference>
<dbReference type="GO" id="GO:0043022">
    <property type="term" value="F:ribosome binding"/>
    <property type="evidence" value="ECO:0007669"/>
    <property type="project" value="UniProtKB-UniRule"/>
</dbReference>
<dbReference type="PANTHER" id="PTHR11673">
    <property type="entry name" value="TRANSLATION INITIATION FACTOR 5A FAMILY MEMBER"/>
    <property type="match status" value="1"/>
</dbReference>
<dbReference type="GO" id="GO:0003723">
    <property type="term" value="F:RNA binding"/>
    <property type="evidence" value="ECO:0007669"/>
    <property type="project" value="UniProtKB-KW"/>
</dbReference>
<dbReference type="InterPro" id="IPR019769">
    <property type="entry name" value="Trans_elong_IF5A_hypusine_site"/>
</dbReference>
<dbReference type="SMART" id="SM01376">
    <property type="entry name" value="eIF-5a"/>
    <property type="match status" value="1"/>
</dbReference>
<evidence type="ECO:0000256" key="8">
    <source>
        <dbReference type="RuleBase" id="RU362005"/>
    </source>
</evidence>
<evidence type="ECO:0000313" key="10">
    <source>
        <dbReference type="EMBL" id="WEW58361.1"/>
    </source>
</evidence>
<dbReference type="PROSITE" id="PS00302">
    <property type="entry name" value="IF5A_HYPUSINE"/>
    <property type="match status" value="1"/>
</dbReference>
<comment type="PTM">
    <text evidence="8">eIF-5A seems to be the only eukaryotic protein to have a hypusine residue which is a post-translational modification of a lysine by the addition of a butylamino group.</text>
</comment>
<evidence type="ECO:0000313" key="11">
    <source>
        <dbReference type="Proteomes" id="UP001219355"/>
    </source>
</evidence>
<dbReference type="Pfam" id="PF01287">
    <property type="entry name" value="eIF-5a"/>
    <property type="match status" value="1"/>
</dbReference>
<comment type="function">
    <text evidence="8">Translation factor that promotes translation elongation and termination, particularly upon ribosome stalling at specific amino acid sequence contexts. Binds between the exit (E) and peptidyl (P) site of the ribosome and promotes rescue of stalled ribosome: specifically required for efficient translation of polyproline-containing peptides as well as other motifs that stall the ribosome. Acts as ribosome quality control (RQC) cofactor by joining the RQC complex to facilitate peptidyl transfer during CAT tailing step.</text>
</comment>
<dbReference type="SUPFAM" id="SSF50249">
    <property type="entry name" value="Nucleic acid-binding proteins"/>
    <property type="match status" value="1"/>
</dbReference>
<comment type="subcellular location">
    <subcellularLocation>
        <location evidence="1">Cytoplasm</location>
    </subcellularLocation>
</comment>
<evidence type="ECO:0000256" key="6">
    <source>
        <dbReference type="ARBA" id="ARBA00022917"/>
    </source>
</evidence>
<dbReference type="InterPro" id="IPR008991">
    <property type="entry name" value="Translation_prot_SH3-like_sf"/>
</dbReference>
<dbReference type="CDD" id="cd04468">
    <property type="entry name" value="S1_eIF5A"/>
    <property type="match status" value="1"/>
</dbReference>
<evidence type="ECO:0000256" key="5">
    <source>
        <dbReference type="ARBA" id="ARBA00022884"/>
    </source>
</evidence>
<evidence type="ECO:0000256" key="2">
    <source>
        <dbReference type="ARBA" id="ARBA00006016"/>
    </source>
</evidence>
<evidence type="ECO:0000256" key="3">
    <source>
        <dbReference type="ARBA" id="ARBA00022490"/>
    </source>
</evidence>
<dbReference type="FunFam" id="2.40.50.140:FF:000034">
    <property type="entry name" value="Eukaryotic translation initiation factor 5A"/>
    <property type="match status" value="1"/>
</dbReference>
<keyword evidence="4" id="KW-0251">Elongation factor</keyword>
<keyword evidence="5" id="KW-0694">RNA-binding</keyword>
<dbReference type="InterPro" id="IPR048670">
    <property type="entry name" value="IF5A-like_N"/>
</dbReference>
<gene>
    <name evidence="10" type="primary">ANB1</name>
    <name evidence="10" type="ORF">PRK78_003829</name>
</gene>
<keyword evidence="10" id="KW-0396">Initiation factor</keyword>
<dbReference type="FunFam" id="2.30.30.30:FF:000007">
    <property type="entry name" value="Eukaryotic translation initiation factor 5A"/>
    <property type="match status" value="1"/>
</dbReference>
<evidence type="ECO:0000256" key="1">
    <source>
        <dbReference type="ARBA" id="ARBA00004496"/>
    </source>
</evidence>
<dbReference type="Pfam" id="PF21485">
    <property type="entry name" value="IF5A-like_N"/>
    <property type="match status" value="1"/>
</dbReference>
<dbReference type="PIRSF" id="PIRSF003025">
    <property type="entry name" value="eIF5A"/>
    <property type="match status" value="1"/>
</dbReference>
<comment type="similarity">
    <text evidence="2 8">Belongs to the eIF-5A family.</text>
</comment>
<dbReference type="NCBIfam" id="TIGR00037">
    <property type="entry name" value="eIF_5A"/>
    <property type="match status" value="1"/>
</dbReference>
<organism evidence="10 11">
    <name type="scientific">Emydomyces testavorans</name>
    <dbReference type="NCBI Taxonomy" id="2070801"/>
    <lineage>
        <taxon>Eukaryota</taxon>
        <taxon>Fungi</taxon>
        <taxon>Dikarya</taxon>
        <taxon>Ascomycota</taxon>
        <taxon>Pezizomycotina</taxon>
        <taxon>Eurotiomycetes</taxon>
        <taxon>Eurotiomycetidae</taxon>
        <taxon>Onygenales</taxon>
        <taxon>Nannizziopsiaceae</taxon>
        <taxon>Emydomyces</taxon>
    </lineage>
</organism>
<keyword evidence="6 8" id="KW-0648">Protein biosynthesis</keyword>
<name>A0AAF0IJ55_9EURO</name>
<accession>A0AAF0IJ55</accession>
<dbReference type="Proteomes" id="UP001219355">
    <property type="component" value="Chromosome 2"/>
</dbReference>
<dbReference type="InterPro" id="IPR012340">
    <property type="entry name" value="NA-bd_OB-fold"/>
</dbReference>
<evidence type="ECO:0000256" key="4">
    <source>
        <dbReference type="ARBA" id="ARBA00022768"/>
    </source>
</evidence>
<dbReference type="InterPro" id="IPR001884">
    <property type="entry name" value="IF5A-like"/>
</dbReference>
<reference evidence="10" key="1">
    <citation type="submission" date="2023-03" db="EMBL/GenBank/DDBJ databases">
        <title>Emydomyces testavorans Genome Sequence.</title>
        <authorList>
            <person name="Hoyer L."/>
        </authorList>
    </citation>
    <scope>NUCLEOTIDE SEQUENCE</scope>
    <source>
        <strain evidence="10">16-2883</strain>
    </source>
</reference>
<dbReference type="GO" id="GO:0006452">
    <property type="term" value="P:translational frameshifting"/>
    <property type="evidence" value="ECO:0007669"/>
    <property type="project" value="UniProtKB-ARBA"/>
</dbReference>
<dbReference type="GO" id="GO:0045901">
    <property type="term" value="P:positive regulation of translational elongation"/>
    <property type="evidence" value="ECO:0007669"/>
    <property type="project" value="UniProtKB-UniRule"/>
</dbReference>
<keyword evidence="7 8" id="KW-0385">Hypusine</keyword>
<protein>
    <recommendedName>
        <fullName evidence="8">Eukaryotic translation initiation factor 5A</fullName>
        <shortName evidence="8">eIF-5A</shortName>
    </recommendedName>
</protein>
<dbReference type="SUPFAM" id="SSF50104">
    <property type="entry name" value="Translation proteins SH3-like domain"/>
    <property type="match status" value="1"/>
</dbReference>
<dbReference type="Gene3D" id="2.30.30.30">
    <property type="match status" value="1"/>
</dbReference>
<feature type="domain" description="Translation initiation factor 5A C-terminal" evidence="9">
    <location>
        <begin position="87"/>
        <end position="156"/>
    </location>
</feature>
<dbReference type="Gene3D" id="2.40.50.140">
    <property type="entry name" value="Nucleic acid-binding proteins"/>
    <property type="match status" value="1"/>
</dbReference>
<keyword evidence="11" id="KW-1185">Reference proteome</keyword>
<dbReference type="GO" id="GO:0003746">
    <property type="term" value="F:translation elongation factor activity"/>
    <property type="evidence" value="ECO:0007669"/>
    <property type="project" value="UniProtKB-UniRule"/>
</dbReference>
<dbReference type="InterPro" id="IPR020189">
    <property type="entry name" value="IF5A_C"/>
</dbReference>
<evidence type="ECO:0000259" key="9">
    <source>
        <dbReference type="SMART" id="SM01376"/>
    </source>
</evidence>
<dbReference type="EMBL" id="CP120628">
    <property type="protein sequence ID" value="WEW58361.1"/>
    <property type="molecule type" value="Genomic_DNA"/>
</dbReference>
<dbReference type="AlphaFoldDB" id="A0AAF0IJ55"/>
<dbReference type="GO" id="GO:0005737">
    <property type="term" value="C:cytoplasm"/>
    <property type="evidence" value="ECO:0007669"/>
    <property type="project" value="UniProtKB-SubCell"/>
</dbReference>